<accession>A0A7R8WKT9</accession>
<evidence type="ECO:0000256" key="2">
    <source>
        <dbReference type="ARBA" id="ARBA00008744"/>
    </source>
</evidence>
<protein>
    <submittedName>
        <fullName evidence="10">Uncharacterized protein</fullName>
    </submittedName>
</protein>
<feature type="transmembrane region" description="Helical" evidence="9">
    <location>
        <begin position="409"/>
        <end position="427"/>
    </location>
</feature>
<keyword evidence="4" id="KW-0808">Transferase</keyword>
<feature type="transmembrane region" description="Helical" evidence="9">
    <location>
        <begin position="488"/>
        <end position="507"/>
    </location>
</feature>
<sequence>MPVKKNNRFMERQRHIAEDRLLRKTSGVRGDLGRAPHHSHSPAAASGTTGVWQALMSVVKPAYAAASKRVREKESGEGRGHASTAKPQRQRSTGKERTPPATQHERTSFMEHRVSLSSWALLMACLVVGSVAQIYQISTVFEQRTNFSRLPEESRELILGTEVSFYYNYYKVLVESPDFIAGLRKLGVDNSTEFPSTINAMRRFCIHSEVIIASMYRLSTALGLTWEQCSVVKSSEHQQAQVCVGSKTPSYFYIRSVWALAALAVCAMFLLGESLSDGSSLGGVLVLAAYFFNQAEGTEVMWAPGVRDNFGHPIFLTQLFFLTYLLRDPHIQHLPRKYLPLFLSTTLFLLSCLIAQHILLTQCSVLLNLLLSGGSQQLVSSPLFCALLVLILQRITLDSIISELKFPALISMFRASLLLVGVVGLKLEMHNWLGVQEETFLLPWALGALLLGVIRSFRFKFLDPAFAYHVLQCCMFVALAISMTRFKFFLTVQLCLLVSMWASPWNFSFVRSRSLHLSALAVVVALMSVQGLKNIQQQHEVATVDPDPSLEDMLMWIRHRSPPDAVFGGSMLYMPQVRLLGKRPIMNHGFADTIEMRSRIRMIYQLYSRHPMQRVHQSLKNGTTGSAHFVLDASTCLGLSDRSVSDMWDTLEPQHIGRPALCPFLFEGNPAPFKRVFKNDVFAVVSL</sequence>
<feature type="region of interest" description="Disordered" evidence="8">
    <location>
        <begin position="69"/>
        <end position="108"/>
    </location>
</feature>
<feature type="transmembrane region" description="Helical" evidence="9">
    <location>
        <begin position="310"/>
        <end position="326"/>
    </location>
</feature>
<keyword evidence="5 9" id="KW-0812">Transmembrane</keyword>
<keyword evidence="6 9" id="KW-1133">Transmembrane helix</keyword>
<dbReference type="EMBL" id="OB663005">
    <property type="protein sequence ID" value="CAD7230846.1"/>
    <property type="molecule type" value="Genomic_DNA"/>
</dbReference>
<feature type="region of interest" description="Disordered" evidence="8">
    <location>
        <begin position="1"/>
        <end position="46"/>
    </location>
</feature>
<name>A0A7R8WKT9_9CRUS</name>
<dbReference type="AlphaFoldDB" id="A0A7R8WKT9"/>
<feature type="transmembrane region" description="Helical" evidence="9">
    <location>
        <begin position="338"/>
        <end position="359"/>
    </location>
</feature>
<feature type="transmembrane region" description="Helical" evidence="9">
    <location>
        <begin position="439"/>
        <end position="458"/>
    </location>
</feature>
<gene>
    <name evidence="10" type="ORF">CTOB1V02_LOCUS8702</name>
</gene>
<dbReference type="PANTHER" id="PTHR31488:SF1">
    <property type="entry name" value="C-MANNOSYLTRANSFERASE DPY19L1"/>
    <property type="match status" value="1"/>
</dbReference>
<dbReference type="PANTHER" id="PTHR31488">
    <property type="entry name" value="DPY-19-LIKE 1, LIKE (H. SAPIENS)"/>
    <property type="match status" value="1"/>
</dbReference>
<evidence type="ECO:0000256" key="3">
    <source>
        <dbReference type="ARBA" id="ARBA00022676"/>
    </source>
</evidence>
<feature type="transmembrane region" description="Helical" evidence="9">
    <location>
        <begin position="116"/>
        <end position="135"/>
    </location>
</feature>
<evidence type="ECO:0000256" key="1">
    <source>
        <dbReference type="ARBA" id="ARBA00004141"/>
    </source>
</evidence>
<reference evidence="10" key="1">
    <citation type="submission" date="2020-11" db="EMBL/GenBank/DDBJ databases">
        <authorList>
            <person name="Tran Van P."/>
        </authorList>
    </citation>
    <scope>NUCLEOTIDE SEQUENCE</scope>
</reference>
<evidence type="ECO:0000313" key="10">
    <source>
        <dbReference type="EMBL" id="CAD7230846.1"/>
    </source>
</evidence>
<dbReference type="Pfam" id="PF10034">
    <property type="entry name" value="Dpy19"/>
    <property type="match status" value="2"/>
</dbReference>
<organism evidence="10">
    <name type="scientific">Cyprideis torosa</name>
    <dbReference type="NCBI Taxonomy" id="163714"/>
    <lineage>
        <taxon>Eukaryota</taxon>
        <taxon>Metazoa</taxon>
        <taxon>Ecdysozoa</taxon>
        <taxon>Arthropoda</taxon>
        <taxon>Crustacea</taxon>
        <taxon>Oligostraca</taxon>
        <taxon>Ostracoda</taxon>
        <taxon>Podocopa</taxon>
        <taxon>Podocopida</taxon>
        <taxon>Cytherocopina</taxon>
        <taxon>Cytheroidea</taxon>
        <taxon>Cytherideidae</taxon>
        <taxon>Cyprideis</taxon>
    </lineage>
</organism>
<proteinExistence type="inferred from homology"/>
<dbReference type="GO" id="GO:0005637">
    <property type="term" value="C:nuclear inner membrane"/>
    <property type="evidence" value="ECO:0007669"/>
    <property type="project" value="TreeGrafter"/>
</dbReference>
<keyword evidence="3" id="KW-0328">Glycosyltransferase</keyword>
<keyword evidence="7 9" id="KW-0472">Membrane</keyword>
<evidence type="ECO:0000256" key="6">
    <source>
        <dbReference type="ARBA" id="ARBA00022989"/>
    </source>
</evidence>
<comment type="subcellular location">
    <subcellularLocation>
        <location evidence="1">Membrane</location>
        <topology evidence="1">Multi-pass membrane protein</topology>
    </subcellularLocation>
</comment>
<evidence type="ECO:0000256" key="8">
    <source>
        <dbReference type="SAM" id="MobiDB-lite"/>
    </source>
</evidence>
<dbReference type="GO" id="GO:0000030">
    <property type="term" value="F:mannosyltransferase activity"/>
    <property type="evidence" value="ECO:0007669"/>
    <property type="project" value="TreeGrafter"/>
</dbReference>
<evidence type="ECO:0000256" key="7">
    <source>
        <dbReference type="ARBA" id="ARBA00023136"/>
    </source>
</evidence>
<evidence type="ECO:0000256" key="4">
    <source>
        <dbReference type="ARBA" id="ARBA00022679"/>
    </source>
</evidence>
<evidence type="ECO:0000256" key="5">
    <source>
        <dbReference type="ARBA" id="ARBA00022692"/>
    </source>
</evidence>
<feature type="transmembrane region" description="Helical" evidence="9">
    <location>
        <begin position="379"/>
        <end position="397"/>
    </location>
</feature>
<feature type="transmembrane region" description="Helical" evidence="9">
    <location>
        <begin position="252"/>
        <end position="271"/>
    </location>
</feature>
<evidence type="ECO:0000256" key="9">
    <source>
        <dbReference type="SAM" id="Phobius"/>
    </source>
</evidence>
<feature type="compositionally biased region" description="Basic and acidic residues" evidence="8">
    <location>
        <begin position="8"/>
        <end position="22"/>
    </location>
</feature>
<dbReference type="OrthoDB" id="6019623at2759"/>
<dbReference type="InterPro" id="IPR018732">
    <property type="entry name" value="Dpy-19/Dpy-19-like"/>
</dbReference>
<feature type="compositionally biased region" description="Basic and acidic residues" evidence="8">
    <location>
        <begin position="93"/>
        <end position="108"/>
    </location>
</feature>
<comment type="similarity">
    <text evidence="2">Belongs to the dpy-19 family.</text>
</comment>
<feature type="transmembrane region" description="Helical" evidence="9">
    <location>
        <begin position="465"/>
        <end position="482"/>
    </location>
</feature>
<feature type="compositionally biased region" description="Basic and acidic residues" evidence="8">
    <location>
        <begin position="69"/>
        <end position="80"/>
    </location>
</feature>